<comment type="caution">
    <text evidence="2">The sequence shown here is derived from an EMBL/GenBank/DDBJ whole genome shotgun (WGS) entry which is preliminary data.</text>
</comment>
<dbReference type="GO" id="GO:0004497">
    <property type="term" value="F:monooxygenase activity"/>
    <property type="evidence" value="ECO:0007669"/>
    <property type="project" value="TreeGrafter"/>
</dbReference>
<gene>
    <name evidence="2" type="ORF">CEP52_005576</name>
</gene>
<evidence type="ECO:0000313" key="2">
    <source>
        <dbReference type="EMBL" id="RSM06737.1"/>
    </source>
</evidence>
<dbReference type="PANTHER" id="PTHR43539">
    <property type="entry name" value="FLAVIN-BINDING MONOOXYGENASE-LIKE PROTEIN (AFU_ORTHOLOGUE AFUA_4G09220)"/>
    <property type="match status" value="1"/>
</dbReference>
<accession>A0A428TXG4</accession>
<protein>
    <recommendedName>
        <fullName evidence="4">Monooxygenase</fullName>
    </recommendedName>
</protein>
<dbReference type="Proteomes" id="UP000287144">
    <property type="component" value="Unassembled WGS sequence"/>
</dbReference>
<sequence length="375" mass="42065">MTQNPVFDWSDEAIRPPNADTTIGWAGVPLSQTLGYYGHIKRAVLPTNDQLGFDPDYQSISVDDIARAFVAHFTKVIEDQDVDAVIDCIYKDGYWKDVELLTWDIRTLHGPEIKPMLKERLPKTNITNVRLNDDAPPTLEVLGDDLTFILLHLDLDFSHGTGVAVVRLSPLAAKTGSATELADSQSWKIYTIGTALDTVEGWDAEHGDKMRHQAVKHQDPLGKARDYDQLRQAEIDLEDGGDPTVVIVGAGQTGLAMAARLKVLGIPHLIIEKEDRPGYSWASRYASLSLHGPTFTNHLPCVPFPHWFPVFLPAQQLAKFLRHYADIMDLNIWTNCHLDGHNAKYDEEQGKWTISIFIIGYPDFNYNKEHISNTS</sequence>
<evidence type="ECO:0000256" key="1">
    <source>
        <dbReference type="ARBA" id="ARBA00023002"/>
    </source>
</evidence>
<dbReference type="Gene3D" id="3.50.50.60">
    <property type="entry name" value="FAD/NAD(P)-binding domain"/>
    <property type="match status" value="1"/>
</dbReference>
<dbReference type="STRING" id="1325735.A0A428TXG4"/>
<dbReference type="InterPro" id="IPR036188">
    <property type="entry name" value="FAD/NAD-bd_sf"/>
</dbReference>
<dbReference type="PANTHER" id="PTHR43539:SF68">
    <property type="entry name" value="FLAVIN-BINDING MONOOXYGENASE-LIKE PROTEIN (AFU_ORTHOLOGUE AFUA_4G09220)"/>
    <property type="match status" value="1"/>
</dbReference>
<dbReference type="SUPFAM" id="SSF51905">
    <property type="entry name" value="FAD/NAD(P)-binding domain"/>
    <property type="match status" value="1"/>
</dbReference>
<evidence type="ECO:0008006" key="4">
    <source>
        <dbReference type="Google" id="ProtNLM"/>
    </source>
</evidence>
<evidence type="ECO:0000313" key="3">
    <source>
        <dbReference type="Proteomes" id="UP000287144"/>
    </source>
</evidence>
<name>A0A428TXG4_9HYPO</name>
<dbReference type="GO" id="GO:0050660">
    <property type="term" value="F:flavin adenine dinucleotide binding"/>
    <property type="evidence" value="ECO:0007669"/>
    <property type="project" value="TreeGrafter"/>
</dbReference>
<dbReference type="Pfam" id="PF13450">
    <property type="entry name" value="NAD_binding_8"/>
    <property type="match status" value="1"/>
</dbReference>
<reference evidence="2 3" key="1">
    <citation type="submission" date="2017-06" db="EMBL/GenBank/DDBJ databases">
        <title>Comparative genomic analysis of Ambrosia Fusariam Clade fungi.</title>
        <authorList>
            <person name="Stajich J.E."/>
            <person name="Carrillo J."/>
            <person name="Kijimoto T."/>
            <person name="Eskalen A."/>
            <person name="O'Donnell K."/>
            <person name="Kasson M."/>
        </authorList>
    </citation>
    <scope>NUCLEOTIDE SEQUENCE [LARGE SCALE GENOMIC DNA]</scope>
    <source>
        <strain evidence="2 3">NRRL62579</strain>
    </source>
</reference>
<dbReference type="AlphaFoldDB" id="A0A428TXG4"/>
<keyword evidence="1" id="KW-0560">Oxidoreductase</keyword>
<keyword evidence="3" id="KW-1185">Reference proteome</keyword>
<proteinExistence type="predicted"/>
<dbReference type="EMBL" id="NKCK01000044">
    <property type="protein sequence ID" value="RSM06737.1"/>
    <property type="molecule type" value="Genomic_DNA"/>
</dbReference>
<dbReference type="InterPro" id="IPR050982">
    <property type="entry name" value="Auxin_biosynth/cation_transpt"/>
</dbReference>
<organism evidence="2 3">
    <name type="scientific">Fusarium oligoseptatum</name>
    <dbReference type="NCBI Taxonomy" id="2604345"/>
    <lineage>
        <taxon>Eukaryota</taxon>
        <taxon>Fungi</taxon>
        <taxon>Dikarya</taxon>
        <taxon>Ascomycota</taxon>
        <taxon>Pezizomycotina</taxon>
        <taxon>Sordariomycetes</taxon>
        <taxon>Hypocreomycetidae</taxon>
        <taxon>Hypocreales</taxon>
        <taxon>Nectriaceae</taxon>
        <taxon>Fusarium</taxon>
        <taxon>Fusarium solani species complex</taxon>
    </lineage>
</organism>